<dbReference type="Gene3D" id="3.40.50.1110">
    <property type="entry name" value="SGNH hydrolase"/>
    <property type="match status" value="1"/>
</dbReference>
<name>A0ABY4MGS4_9ACTN</name>
<evidence type="ECO:0000259" key="2">
    <source>
        <dbReference type="Pfam" id="PF25275"/>
    </source>
</evidence>
<dbReference type="CDD" id="cd01823">
    <property type="entry name" value="SEST_like"/>
    <property type="match status" value="1"/>
</dbReference>
<organism evidence="3 4">
    <name type="scientific">Streptomyces halobius</name>
    <dbReference type="NCBI Taxonomy" id="2879846"/>
    <lineage>
        <taxon>Bacteria</taxon>
        <taxon>Bacillati</taxon>
        <taxon>Actinomycetota</taxon>
        <taxon>Actinomycetes</taxon>
        <taxon>Kitasatosporales</taxon>
        <taxon>Streptomycetaceae</taxon>
        <taxon>Streptomyces</taxon>
    </lineage>
</organism>
<dbReference type="Pfam" id="PF25275">
    <property type="entry name" value="Golvesin_C"/>
    <property type="match status" value="1"/>
</dbReference>
<accession>A0ABY4MGS4</accession>
<feature type="compositionally biased region" description="Basic and acidic residues" evidence="1">
    <location>
        <begin position="44"/>
        <end position="59"/>
    </location>
</feature>
<dbReference type="Proteomes" id="UP000830115">
    <property type="component" value="Chromosome"/>
</dbReference>
<feature type="compositionally biased region" description="Polar residues" evidence="1">
    <location>
        <begin position="421"/>
        <end position="431"/>
    </location>
</feature>
<dbReference type="InterPro" id="IPR036514">
    <property type="entry name" value="SGNH_hydro_sf"/>
</dbReference>
<dbReference type="InterPro" id="IPR037460">
    <property type="entry name" value="SEST-like"/>
</dbReference>
<feature type="domain" description="Golvesin/Xly CBD-like" evidence="2">
    <location>
        <begin position="949"/>
        <end position="1039"/>
    </location>
</feature>
<protein>
    <submittedName>
        <fullName evidence="3">GDSL-type esterase/lipase family protein</fullName>
    </submittedName>
</protein>
<dbReference type="EMBL" id="CP086322">
    <property type="protein sequence ID" value="UQA96708.1"/>
    <property type="molecule type" value="Genomic_DNA"/>
</dbReference>
<gene>
    <name evidence="3" type="ORF">K9S39_36890</name>
</gene>
<dbReference type="InterPro" id="IPR023346">
    <property type="entry name" value="Lysozyme-like_dom_sf"/>
</dbReference>
<dbReference type="InterPro" id="IPR033803">
    <property type="entry name" value="CBD-like_Golvesin-Xly"/>
</dbReference>
<evidence type="ECO:0000313" key="3">
    <source>
        <dbReference type="EMBL" id="UQA96708.1"/>
    </source>
</evidence>
<proteinExistence type="predicted"/>
<dbReference type="RefSeq" id="WP_248867631.1">
    <property type="nucleotide sequence ID" value="NZ_CP086322.1"/>
</dbReference>
<evidence type="ECO:0000313" key="4">
    <source>
        <dbReference type="Proteomes" id="UP000830115"/>
    </source>
</evidence>
<reference evidence="3" key="1">
    <citation type="submission" date="2021-10" db="EMBL/GenBank/DDBJ databases">
        <title>Streptomyces nigrumlapis sp.nov.,an antimicrobial producing actinobacterium isolated from Black Gobi rocks.</title>
        <authorList>
            <person name="Wen Y."/>
            <person name="Zhang W."/>
            <person name="Liu X.G."/>
        </authorList>
    </citation>
    <scope>NUCLEOTIDE SEQUENCE</scope>
    <source>
        <strain evidence="3">ST13-2-2</strain>
    </source>
</reference>
<keyword evidence="4" id="KW-1185">Reference proteome</keyword>
<dbReference type="InterPro" id="IPR011047">
    <property type="entry name" value="Quinoprotein_ADH-like_sf"/>
</dbReference>
<dbReference type="PANTHER" id="PTHR37981:SF1">
    <property type="entry name" value="SGNH HYDROLASE-TYPE ESTERASE DOMAIN-CONTAINING PROTEIN"/>
    <property type="match status" value="1"/>
</dbReference>
<feature type="region of interest" description="Disordered" evidence="1">
    <location>
        <begin position="1"/>
        <end position="64"/>
    </location>
</feature>
<dbReference type="PANTHER" id="PTHR37981">
    <property type="entry name" value="LIPASE 2"/>
    <property type="match status" value="1"/>
</dbReference>
<dbReference type="SUPFAM" id="SSF52266">
    <property type="entry name" value="SGNH hydrolase"/>
    <property type="match status" value="1"/>
</dbReference>
<sequence length="1373" mass="146933">MALTTTLIGTAQADEPKPPKDAAQGWDTQEQKKRNPPKPASIPGKERSTVLGKDYKSSKDTAVTTSGDGSGFHLLAADAKDGYTFTTVATLREDGFASDTWIGNHCVTASGKYAAVAYAPRMFTNKPELMVRGAFTALVNLGSGKVTKLPFSASLAYFSPGCGNSDDVVFSQLTHDGDKEQKTRLITVDAATGKEKYKSTHRGQVTSAVPTSNGIVAAHGNEQVRINKAKEAELARTRTVPFEIKADAEGGVTFIDRDLDKSAKKTPKSYAQHLGAQKVKAGKKTKPATLAEGSLEAWDLARSSRGEVFITGKATSKAKAEHVHNPGKITKGALISSHGASALTTAWADGKTTVIDPEDADSSRTVRTTLRVLGTGKTATLDVAPGADRIGGSTAAGQGAAKSPVLPGGKKSLKGSAGSGMSTQTVRTQATAGWEPKPGSPNSPIEGASERTCSVERNNPMLQAFQPTPRQVEWAADQAVVNKLDFYRKAGWKKNDIGGYSPGGLFPAPVLAGDPSGALESEDGANDKWHIPAQVLLGITAQESNMWQATRFAVPGVTANSLIGNYYGIDYSPSGSQTDPWHINWFDADCGYGITQVTDGMRLPGRDQTTTSQLAQNAVAVDYTANIAAGVQILSEKWDQTYKAGMKVNGGHPQWIENWFYALWAYNSGFWDKDPDGGTAHTGLGWTNNPADPLWKANRTPFLENADGENDYSHAAHPQDWPYQEKVIGWAARPISALFAPGDFQAGYRPAWWNSESNRANAKPPVDLFCAASNNCDPSKIGDNDSNDPGQGACTLDARAKGDHQLHCWVNQPAQWKDCDTFAQCGNAVHRFNTSYPEQPDGTAYPPKCSTGLPSGSLVVDNLPNGSQPAGSAGRSCGTVSSNGTFKFTYAPWDSLMQDDDGITHTVTTYPGKIDTHQVGAGYGNHFYFTHTRNPQPGTPDAKRMFITGKWTLNQSNIGWARVFVHMPDHGAHTRQAAYEVGGSNSTSTTRVVPQRTRENRWVSLGAFNFAGTPTVSLSNFTGDGTGSEDIAWDAVAFQKLPGKPRHQIVSMGDSFSSGASEGNADYFPETNYRNKNSEFTRNACHRSYKAWSRQAKAPGFSSSIGEMEDLYNPNMDHHLIACSGARTQNVLDTPQGNSGELPQMQQGYLDQNTTLVTMSIGGNDSLFATVIQACLVGLATGNCKNSVLTADHVRGEPAGKYDGQVGKPFEVAVPELMQKVVRPDIVKTIKAIHEKAPNAKIELMGYPRLIEGDGDCLRKLGIAGLSKESAAWLATVADDLTVQMDAAAADARPSGIDVRFTNPMSEFAGKGICGDPESIHGLVVKLTDSDNPAIDWPILNIYGLSAQSFHPKISGARLYANALEGTMDGWGL</sequence>
<evidence type="ECO:0000256" key="1">
    <source>
        <dbReference type="SAM" id="MobiDB-lite"/>
    </source>
</evidence>
<feature type="region of interest" description="Disordered" evidence="1">
    <location>
        <begin position="394"/>
        <end position="449"/>
    </location>
</feature>
<dbReference type="SUPFAM" id="SSF53955">
    <property type="entry name" value="Lysozyme-like"/>
    <property type="match status" value="1"/>
</dbReference>
<feature type="compositionally biased region" description="Low complexity" evidence="1">
    <location>
        <begin position="408"/>
        <end position="420"/>
    </location>
</feature>
<dbReference type="SUPFAM" id="SSF50998">
    <property type="entry name" value="Quinoprotein alcohol dehydrogenase-like"/>
    <property type="match status" value="1"/>
</dbReference>